<gene>
    <name evidence="2" type="ORF">niasHT_031066</name>
</gene>
<keyword evidence="3" id="KW-1185">Reference proteome</keyword>
<name>A0ABD2I339_9BILA</name>
<reference evidence="2 3" key="1">
    <citation type="submission" date="2024-10" db="EMBL/GenBank/DDBJ databases">
        <authorList>
            <person name="Kim D."/>
        </authorList>
    </citation>
    <scope>NUCLEOTIDE SEQUENCE [LARGE SCALE GENOMIC DNA]</scope>
    <source>
        <strain evidence="2">BH-2024</strain>
    </source>
</reference>
<dbReference type="Proteomes" id="UP001620626">
    <property type="component" value="Unassembled WGS sequence"/>
</dbReference>
<organism evidence="2 3">
    <name type="scientific">Heterodera trifolii</name>
    <dbReference type="NCBI Taxonomy" id="157864"/>
    <lineage>
        <taxon>Eukaryota</taxon>
        <taxon>Metazoa</taxon>
        <taxon>Ecdysozoa</taxon>
        <taxon>Nematoda</taxon>
        <taxon>Chromadorea</taxon>
        <taxon>Rhabditida</taxon>
        <taxon>Tylenchina</taxon>
        <taxon>Tylenchomorpha</taxon>
        <taxon>Tylenchoidea</taxon>
        <taxon>Heteroderidae</taxon>
        <taxon>Heteroderinae</taxon>
        <taxon>Heterodera</taxon>
    </lineage>
</organism>
<protein>
    <submittedName>
        <fullName evidence="2">Uncharacterized protein</fullName>
    </submittedName>
</protein>
<feature type="region of interest" description="Disordered" evidence="1">
    <location>
        <begin position="1"/>
        <end position="61"/>
    </location>
</feature>
<dbReference type="AlphaFoldDB" id="A0ABD2I339"/>
<sequence length="149" mass="15878">MGAPGGTKPVAQDVDSARTTDDVPGASPPTTPPPPSPPPPTQQNSTFPPPPPISRPSVRPSVDCSPFCSVTHRCGGARACLARPVASSSFVRFVPPPPAQIHNSFKCIAFPPFRNHSHSFNSFVVVVIYSHSDSDQFVVVAPLLLLCWW</sequence>
<evidence type="ECO:0000313" key="2">
    <source>
        <dbReference type="EMBL" id="KAL3071875.1"/>
    </source>
</evidence>
<proteinExistence type="predicted"/>
<dbReference type="EMBL" id="JBICBT010001355">
    <property type="protein sequence ID" value="KAL3071875.1"/>
    <property type="molecule type" value="Genomic_DNA"/>
</dbReference>
<comment type="caution">
    <text evidence="2">The sequence shown here is derived from an EMBL/GenBank/DDBJ whole genome shotgun (WGS) entry which is preliminary data.</text>
</comment>
<accession>A0ABD2I339</accession>
<evidence type="ECO:0000313" key="3">
    <source>
        <dbReference type="Proteomes" id="UP001620626"/>
    </source>
</evidence>
<evidence type="ECO:0000256" key="1">
    <source>
        <dbReference type="SAM" id="MobiDB-lite"/>
    </source>
</evidence>
<feature type="compositionally biased region" description="Pro residues" evidence="1">
    <location>
        <begin position="26"/>
        <end position="54"/>
    </location>
</feature>